<name>A0A0N4ZQB6_PARTI</name>
<sequence length="242" mass="26222">MMYKNILFILFYVFIIFNVIGGSISNTKPDVIDTIEEDPTVIGNIDPTNFEKLDELKDGSLTDDQKIQKASQILKSDSGTKDYADTIIRKVSSGGDSGSSSSSSSISGKSGTSGSSSDFKVKSSNSINSDSQLSAIRNEFESNYETYYSSLDSEGKKIADELQTEFEDTSLSLSELTAKVNNIISEASTTVKNEVQFLVPIDIALDMSGHASIKTTTQVSKFGAIKNGIKSLFGKHSTTEMY</sequence>
<evidence type="ECO:0000256" key="1">
    <source>
        <dbReference type="SAM" id="MobiDB-lite"/>
    </source>
</evidence>
<dbReference type="AlphaFoldDB" id="A0A0N4ZQB6"/>
<organism evidence="3 4">
    <name type="scientific">Parastrongyloides trichosuri</name>
    <name type="common">Possum-specific nematode worm</name>
    <dbReference type="NCBI Taxonomy" id="131310"/>
    <lineage>
        <taxon>Eukaryota</taxon>
        <taxon>Metazoa</taxon>
        <taxon>Ecdysozoa</taxon>
        <taxon>Nematoda</taxon>
        <taxon>Chromadorea</taxon>
        <taxon>Rhabditida</taxon>
        <taxon>Tylenchina</taxon>
        <taxon>Panagrolaimomorpha</taxon>
        <taxon>Strongyloidoidea</taxon>
        <taxon>Strongyloididae</taxon>
        <taxon>Parastrongyloides</taxon>
    </lineage>
</organism>
<keyword evidence="3" id="KW-1185">Reference proteome</keyword>
<keyword evidence="2" id="KW-0732">Signal</keyword>
<dbReference type="Proteomes" id="UP000038045">
    <property type="component" value="Unplaced"/>
</dbReference>
<dbReference type="WBParaSite" id="PTRK_0001071600.1">
    <property type="protein sequence ID" value="PTRK_0001071600.1"/>
    <property type="gene ID" value="PTRK_0001071600"/>
</dbReference>
<feature type="region of interest" description="Disordered" evidence="1">
    <location>
        <begin position="92"/>
        <end position="126"/>
    </location>
</feature>
<evidence type="ECO:0000313" key="4">
    <source>
        <dbReference type="WBParaSite" id="PTRK_0001071600.1"/>
    </source>
</evidence>
<evidence type="ECO:0000256" key="2">
    <source>
        <dbReference type="SAM" id="SignalP"/>
    </source>
</evidence>
<protein>
    <submittedName>
        <fullName evidence="4">DUF148 domain-containing protein</fullName>
    </submittedName>
</protein>
<reference evidence="4" key="1">
    <citation type="submission" date="2017-02" db="UniProtKB">
        <authorList>
            <consortium name="WormBaseParasite"/>
        </authorList>
    </citation>
    <scope>IDENTIFICATION</scope>
</reference>
<feature type="signal peptide" evidence="2">
    <location>
        <begin position="1"/>
        <end position="21"/>
    </location>
</feature>
<accession>A0A0N4ZQB6</accession>
<feature type="chain" id="PRO_5005892113" evidence="2">
    <location>
        <begin position="22"/>
        <end position="242"/>
    </location>
</feature>
<proteinExistence type="predicted"/>
<evidence type="ECO:0000313" key="3">
    <source>
        <dbReference type="Proteomes" id="UP000038045"/>
    </source>
</evidence>